<sequence length="61" mass="6663">MSMAASWSIGKNAEGPGKGLRQKLGCLGRRHSDEESRPGQTGSKRRSEQPSVIPVRERVNT</sequence>
<dbReference type="Proteomes" id="UP000308197">
    <property type="component" value="Unassembled WGS sequence"/>
</dbReference>
<evidence type="ECO:0000313" key="3">
    <source>
        <dbReference type="Proteomes" id="UP000308197"/>
    </source>
</evidence>
<accession>A0A5C3PFN0</accession>
<reference evidence="2 3" key="1">
    <citation type="journal article" date="2019" name="Nat. Ecol. Evol.">
        <title>Megaphylogeny resolves global patterns of mushroom evolution.</title>
        <authorList>
            <person name="Varga T."/>
            <person name="Krizsan K."/>
            <person name="Foldi C."/>
            <person name="Dima B."/>
            <person name="Sanchez-Garcia M."/>
            <person name="Sanchez-Ramirez S."/>
            <person name="Szollosi G.J."/>
            <person name="Szarkandi J.G."/>
            <person name="Papp V."/>
            <person name="Albert L."/>
            <person name="Andreopoulos W."/>
            <person name="Angelini C."/>
            <person name="Antonin V."/>
            <person name="Barry K.W."/>
            <person name="Bougher N.L."/>
            <person name="Buchanan P."/>
            <person name="Buyck B."/>
            <person name="Bense V."/>
            <person name="Catcheside P."/>
            <person name="Chovatia M."/>
            <person name="Cooper J."/>
            <person name="Damon W."/>
            <person name="Desjardin D."/>
            <person name="Finy P."/>
            <person name="Geml J."/>
            <person name="Haridas S."/>
            <person name="Hughes K."/>
            <person name="Justo A."/>
            <person name="Karasinski D."/>
            <person name="Kautmanova I."/>
            <person name="Kiss B."/>
            <person name="Kocsube S."/>
            <person name="Kotiranta H."/>
            <person name="LaButti K.M."/>
            <person name="Lechner B.E."/>
            <person name="Liimatainen K."/>
            <person name="Lipzen A."/>
            <person name="Lukacs Z."/>
            <person name="Mihaltcheva S."/>
            <person name="Morgado L.N."/>
            <person name="Niskanen T."/>
            <person name="Noordeloos M.E."/>
            <person name="Ohm R.A."/>
            <person name="Ortiz-Santana B."/>
            <person name="Ovrebo C."/>
            <person name="Racz N."/>
            <person name="Riley R."/>
            <person name="Savchenko A."/>
            <person name="Shiryaev A."/>
            <person name="Soop K."/>
            <person name="Spirin V."/>
            <person name="Szebenyi C."/>
            <person name="Tomsovsky M."/>
            <person name="Tulloss R.E."/>
            <person name="Uehling J."/>
            <person name="Grigoriev I.V."/>
            <person name="Vagvolgyi C."/>
            <person name="Papp T."/>
            <person name="Martin F.M."/>
            <person name="Miettinen O."/>
            <person name="Hibbett D.S."/>
            <person name="Nagy L.G."/>
        </authorList>
    </citation>
    <scope>NUCLEOTIDE SEQUENCE [LARGE SCALE GENOMIC DNA]</scope>
    <source>
        <strain evidence="2 3">HHB13444</strain>
    </source>
</reference>
<organism evidence="2 3">
    <name type="scientific">Polyporus arcularius HHB13444</name>
    <dbReference type="NCBI Taxonomy" id="1314778"/>
    <lineage>
        <taxon>Eukaryota</taxon>
        <taxon>Fungi</taxon>
        <taxon>Dikarya</taxon>
        <taxon>Basidiomycota</taxon>
        <taxon>Agaricomycotina</taxon>
        <taxon>Agaricomycetes</taxon>
        <taxon>Polyporales</taxon>
        <taxon>Polyporaceae</taxon>
        <taxon>Polyporus</taxon>
    </lineage>
</organism>
<dbReference type="EMBL" id="ML211298">
    <property type="protein sequence ID" value="TFK84713.1"/>
    <property type="molecule type" value="Genomic_DNA"/>
</dbReference>
<evidence type="ECO:0000313" key="2">
    <source>
        <dbReference type="EMBL" id="TFK84713.1"/>
    </source>
</evidence>
<name>A0A5C3PFN0_9APHY</name>
<dbReference type="InParanoid" id="A0A5C3PFN0"/>
<proteinExistence type="predicted"/>
<evidence type="ECO:0000256" key="1">
    <source>
        <dbReference type="SAM" id="MobiDB-lite"/>
    </source>
</evidence>
<keyword evidence="3" id="KW-1185">Reference proteome</keyword>
<gene>
    <name evidence="2" type="ORF">K466DRAFT_588695</name>
</gene>
<dbReference type="AlphaFoldDB" id="A0A5C3PFN0"/>
<protein>
    <submittedName>
        <fullName evidence="2">Uncharacterized protein</fullName>
    </submittedName>
</protein>
<feature type="region of interest" description="Disordered" evidence="1">
    <location>
        <begin position="1"/>
        <end position="61"/>
    </location>
</feature>